<evidence type="ECO:0000313" key="3">
    <source>
        <dbReference type="Proteomes" id="UP000538147"/>
    </source>
</evidence>
<dbReference type="PANTHER" id="PTHR34309">
    <property type="entry name" value="SLR1406 PROTEIN"/>
    <property type="match status" value="1"/>
</dbReference>
<gene>
    <name evidence="2" type="ORF">FHS79_001143</name>
</gene>
<dbReference type="InterPro" id="IPR005624">
    <property type="entry name" value="PduO/GlcC-like"/>
</dbReference>
<dbReference type="Pfam" id="PF03928">
    <property type="entry name" value="HbpS-like"/>
    <property type="match status" value="1"/>
</dbReference>
<dbReference type="PANTHER" id="PTHR34309:SF1">
    <property type="entry name" value="PROTEIN GLCG"/>
    <property type="match status" value="1"/>
</dbReference>
<organism evidence="2 3">
    <name type="scientific">Polymorphobacter multimanifer</name>
    <dbReference type="NCBI Taxonomy" id="1070431"/>
    <lineage>
        <taxon>Bacteria</taxon>
        <taxon>Pseudomonadati</taxon>
        <taxon>Pseudomonadota</taxon>
        <taxon>Alphaproteobacteria</taxon>
        <taxon>Sphingomonadales</taxon>
        <taxon>Sphingosinicellaceae</taxon>
        <taxon>Polymorphobacter</taxon>
    </lineage>
</organism>
<dbReference type="Proteomes" id="UP000538147">
    <property type="component" value="Unassembled WGS sequence"/>
</dbReference>
<feature type="chain" id="PRO_5033049487" evidence="1">
    <location>
        <begin position="23"/>
        <end position="157"/>
    </location>
</feature>
<proteinExistence type="predicted"/>
<name>A0A841L635_9SPHN</name>
<dbReference type="EMBL" id="JACIIV010000007">
    <property type="protein sequence ID" value="MBB6226981.1"/>
    <property type="molecule type" value="Genomic_DNA"/>
</dbReference>
<dbReference type="AlphaFoldDB" id="A0A841L635"/>
<accession>A0A841L635</accession>
<keyword evidence="3" id="KW-1185">Reference proteome</keyword>
<dbReference type="InterPro" id="IPR052517">
    <property type="entry name" value="GlcG_carb_metab_protein"/>
</dbReference>
<dbReference type="Gene3D" id="3.30.450.150">
    <property type="entry name" value="Haem-degrading domain"/>
    <property type="match status" value="1"/>
</dbReference>
<sequence>MRAAPIAAAVVAALLLAAPAAAQMVVQKPVLTLAGARAVLAAAEAKAVAMGLKVSVVVVDPAGVPIVSARMDDASMVGPEIALAKAKTAAGFRQPTKVMQQRLLEPEGLRMLTLPGTMVDGAVPVKAGAAVVGAVGVSGASSAQDGEIAEAGATAVR</sequence>
<dbReference type="RefSeq" id="WP_184196694.1">
    <property type="nucleotide sequence ID" value="NZ_JACIIV010000007.1"/>
</dbReference>
<evidence type="ECO:0000313" key="2">
    <source>
        <dbReference type="EMBL" id="MBB6226981.1"/>
    </source>
</evidence>
<dbReference type="InterPro" id="IPR038084">
    <property type="entry name" value="PduO/GlcC-like_sf"/>
</dbReference>
<feature type="signal peptide" evidence="1">
    <location>
        <begin position="1"/>
        <end position="22"/>
    </location>
</feature>
<keyword evidence="1" id="KW-0732">Signal</keyword>
<protein>
    <submittedName>
        <fullName evidence="2">Glc operon protein GlcG</fullName>
    </submittedName>
</protein>
<evidence type="ECO:0000256" key="1">
    <source>
        <dbReference type="SAM" id="SignalP"/>
    </source>
</evidence>
<reference evidence="2 3" key="1">
    <citation type="submission" date="2020-08" db="EMBL/GenBank/DDBJ databases">
        <title>Genomic Encyclopedia of Type Strains, Phase IV (KMG-IV): sequencing the most valuable type-strain genomes for metagenomic binning, comparative biology and taxonomic classification.</title>
        <authorList>
            <person name="Goeker M."/>
        </authorList>
    </citation>
    <scope>NUCLEOTIDE SEQUENCE [LARGE SCALE GENOMIC DNA]</scope>
    <source>
        <strain evidence="2 3">DSM 102189</strain>
    </source>
</reference>
<dbReference type="SUPFAM" id="SSF143744">
    <property type="entry name" value="GlcG-like"/>
    <property type="match status" value="1"/>
</dbReference>
<comment type="caution">
    <text evidence="2">The sequence shown here is derived from an EMBL/GenBank/DDBJ whole genome shotgun (WGS) entry which is preliminary data.</text>
</comment>